<dbReference type="SMART" id="SM00220">
    <property type="entry name" value="S_TKc"/>
    <property type="match status" value="1"/>
</dbReference>
<dbReference type="PANTHER" id="PTHR48056">
    <property type="entry name" value="LRR RECEPTOR-LIKE SERINE/THREONINE-PROTEIN KINASE-RELATED"/>
    <property type="match status" value="1"/>
</dbReference>
<dbReference type="PROSITE" id="PS00108">
    <property type="entry name" value="PROTEIN_KINASE_ST"/>
    <property type="match status" value="1"/>
</dbReference>
<dbReference type="Proteomes" id="UP000007015">
    <property type="component" value="Chromosome 2"/>
</dbReference>
<evidence type="ECO:0000256" key="6">
    <source>
        <dbReference type="ARBA" id="ARBA00023136"/>
    </source>
</evidence>
<dbReference type="InterPro" id="IPR001611">
    <property type="entry name" value="Leu-rich_rpt"/>
</dbReference>
<dbReference type="InterPro" id="IPR032675">
    <property type="entry name" value="LRR_dom_sf"/>
</dbReference>
<dbReference type="Pfam" id="PF13855">
    <property type="entry name" value="LRR_8"/>
    <property type="match status" value="1"/>
</dbReference>
<keyword evidence="8" id="KW-0325">Glycoprotein</keyword>
<dbReference type="Pfam" id="PF00069">
    <property type="entry name" value="Pkinase"/>
    <property type="match status" value="1"/>
</dbReference>
<dbReference type="EMBL" id="CM000127">
    <property type="protein sequence ID" value="EAY85084.1"/>
    <property type="molecule type" value="Genomic_DNA"/>
</dbReference>
<feature type="compositionally biased region" description="Basic and acidic residues" evidence="9">
    <location>
        <begin position="51"/>
        <end position="64"/>
    </location>
</feature>
<dbReference type="SUPFAM" id="SSF52058">
    <property type="entry name" value="L domain-like"/>
    <property type="match status" value="1"/>
</dbReference>
<evidence type="ECO:0000256" key="10">
    <source>
        <dbReference type="SAM" id="Phobius"/>
    </source>
</evidence>
<dbReference type="InterPro" id="IPR008271">
    <property type="entry name" value="Ser/Thr_kinase_AS"/>
</dbReference>
<gene>
    <name evidence="12" type="ORF">OsI_06440</name>
</gene>
<dbReference type="InterPro" id="IPR011009">
    <property type="entry name" value="Kinase-like_dom_sf"/>
</dbReference>
<dbReference type="OMA" id="LNTWARH"/>
<evidence type="ECO:0000313" key="12">
    <source>
        <dbReference type="EMBL" id="EAY85084.1"/>
    </source>
</evidence>
<name>A2X2M4_ORYSI</name>
<dbReference type="GO" id="GO:0033612">
    <property type="term" value="F:receptor serine/threonine kinase binding"/>
    <property type="evidence" value="ECO:0007669"/>
    <property type="project" value="TreeGrafter"/>
</dbReference>
<dbReference type="AlphaFoldDB" id="A2X2M4"/>
<evidence type="ECO:0000313" key="13">
    <source>
        <dbReference type="Proteomes" id="UP000007015"/>
    </source>
</evidence>
<dbReference type="GO" id="GO:0005524">
    <property type="term" value="F:ATP binding"/>
    <property type="evidence" value="ECO:0007669"/>
    <property type="project" value="InterPro"/>
</dbReference>
<accession>A2X2M4</accession>
<keyword evidence="4" id="KW-0677">Repeat</keyword>
<keyword evidence="7" id="KW-0675">Receptor</keyword>
<sequence length="537" mass="60406">MAVRSEAVGFGKPWPQEEQIRWSRPPGDWIRRSYGEKARRRRGNGEEESAPPERELGGSKEERAPLWTKRGGAAMSPGETLEERSEEQLLGTTGGQVIALFLPSFHIAKPIPASIYSLKNLTSIDLSYNNLTGDFPTVLYACSALELLDLSNNQLSGRLPDDIDKLSSDMQHLNLSNSIVPISVIAGGVVIFAVGCVVASCRCRARNDDMTPIVLSDKMEDHLVHNAVDVNRISSTGTTTGDPLYRLGVIDDSSDTYRRLTVKKMQNETRSVDAELENRRQTEETTLGMIVHPNIIILLGYIRRNDMIVILYEDMENGSLDKWIHHNTQAGERRLRPPLGWRKRLAIVIDVAGAILYMHHGCRRPIIHGDIKPANILLDGNFKAKISGFSYARINLAGRNTLLGNVRLHAGAFGYFAPEYTDTEVSEKVDVYSFGVVLLEIVTGKVVNDQHGHLTTWAKAYLNTWARHGYDDKLFTDDVLDNDIASDAARYLKEMKAVFKLGVECTMMDPQRRPSMQTVLRRLRQCARWWRRFPCFV</sequence>
<keyword evidence="6 10" id="KW-0472">Membrane</keyword>
<proteinExistence type="predicted"/>
<evidence type="ECO:0000256" key="5">
    <source>
        <dbReference type="ARBA" id="ARBA00022989"/>
    </source>
</evidence>
<keyword evidence="5 10" id="KW-1133">Transmembrane helix</keyword>
<dbReference type="SUPFAM" id="SSF56112">
    <property type="entry name" value="Protein kinase-like (PK-like)"/>
    <property type="match status" value="1"/>
</dbReference>
<protein>
    <recommendedName>
        <fullName evidence="11">Protein kinase domain-containing protein</fullName>
    </recommendedName>
</protein>
<dbReference type="Gene3D" id="1.10.510.10">
    <property type="entry name" value="Transferase(Phosphotransferase) domain 1"/>
    <property type="match status" value="1"/>
</dbReference>
<dbReference type="PANTHER" id="PTHR48056:SF75">
    <property type="entry name" value="LEUCINE-RICH REPEAT RECEPTOR-LIKE SERINE_THREONINE_TYROSINE-PROTEIN KINASE SOBIR1"/>
    <property type="match status" value="1"/>
</dbReference>
<dbReference type="InterPro" id="IPR050647">
    <property type="entry name" value="Plant_LRR-RLKs"/>
</dbReference>
<dbReference type="InterPro" id="IPR000719">
    <property type="entry name" value="Prot_kinase_dom"/>
</dbReference>
<evidence type="ECO:0000256" key="3">
    <source>
        <dbReference type="ARBA" id="ARBA00022692"/>
    </source>
</evidence>
<evidence type="ECO:0000259" key="11">
    <source>
        <dbReference type="PROSITE" id="PS50011"/>
    </source>
</evidence>
<keyword evidence="2" id="KW-0433">Leucine-rich repeat</keyword>
<evidence type="ECO:0000256" key="8">
    <source>
        <dbReference type="ARBA" id="ARBA00023180"/>
    </source>
</evidence>
<evidence type="ECO:0000256" key="2">
    <source>
        <dbReference type="ARBA" id="ARBA00022614"/>
    </source>
</evidence>
<keyword evidence="3 10" id="KW-0812">Transmembrane</keyword>
<evidence type="ECO:0000256" key="4">
    <source>
        <dbReference type="ARBA" id="ARBA00022737"/>
    </source>
</evidence>
<dbReference type="HOGENOM" id="CLU_565483_0_0_1"/>
<reference evidence="12 13" key="1">
    <citation type="journal article" date="2005" name="PLoS Biol.">
        <title>The genomes of Oryza sativa: a history of duplications.</title>
        <authorList>
            <person name="Yu J."/>
            <person name="Wang J."/>
            <person name="Lin W."/>
            <person name="Li S."/>
            <person name="Li H."/>
            <person name="Zhou J."/>
            <person name="Ni P."/>
            <person name="Dong W."/>
            <person name="Hu S."/>
            <person name="Zeng C."/>
            <person name="Zhang J."/>
            <person name="Zhang Y."/>
            <person name="Li R."/>
            <person name="Xu Z."/>
            <person name="Li S."/>
            <person name="Li X."/>
            <person name="Zheng H."/>
            <person name="Cong L."/>
            <person name="Lin L."/>
            <person name="Yin J."/>
            <person name="Geng J."/>
            <person name="Li G."/>
            <person name="Shi J."/>
            <person name="Liu J."/>
            <person name="Lv H."/>
            <person name="Li J."/>
            <person name="Wang J."/>
            <person name="Deng Y."/>
            <person name="Ran L."/>
            <person name="Shi X."/>
            <person name="Wang X."/>
            <person name="Wu Q."/>
            <person name="Li C."/>
            <person name="Ren X."/>
            <person name="Wang J."/>
            <person name="Wang X."/>
            <person name="Li D."/>
            <person name="Liu D."/>
            <person name="Zhang X."/>
            <person name="Ji Z."/>
            <person name="Zhao W."/>
            <person name="Sun Y."/>
            <person name="Zhang Z."/>
            <person name="Bao J."/>
            <person name="Han Y."/>
            <person name="Dong L."/>
            <person name="Ji J."/>
            <person name="Chen P."/>
            <person name="Wu S."/>
            <person name="Liu J."/>
            <person name="Xiao Y."/>
            <person name="Bu D."/>
            <person name="Tan J."/>
            <person name="Yang L."/>
            <person name="Ye C."/>
            <person name="Zhang J."/>
            <person name="Xu J."/>
            <person name="Zhou Y."/>
            <person name="Yu Y."/>
            <person name="Zhang B."/>
            <person name="Zhuang S."/>
            <person name="Wei H."/>
            <person name="Liu B."/>
            <person name="Lei M."/>
            <person name="Yu H."/>
            <person name="Li Y."/>
            <person name="Xu H."/>
            <person name="Wei S."/>
            <person name="He X."/>
            <person name="Fang L."/>
            <person name="Zhang Z."/>
            <person name="Zhang Y."/>
            <person name="Huang X."/>
            <person name="Su Z."/>
            <person name="Tong W."/>
            <person name="Li J."/>
            <person name="Tong Z."/>
            <person name="Li S."/>
            <person name="Ye J."/>
            <person name="Wang L."/>
            <person name="Fang L."/>
            <person name="Lei T."/>
            <person name="Chen C."/>
            <person name="Chen H."/>
            <person name="Xu Z."/>
            <person name="Li H."/>
            <person name="Huang H."/>
            <person name="Zhang F."/>
            <person name="Xu H."/>
            <person name="Li N."/>
            <person name="Zhao C."/>
            <person name="Li S."/>
            <person name="Dong L."/>
            <person name="Huang Y."/>
            <person name="Li L."/>
            <person name="Xi Y."/>
            <person name="Qi Q."/>
            <person name="Li W."/>
            <person name="Zhang B."/>
            <person name="Hu W."/>
            <person name="Zhang Y."/>
            <person name="Tian X."/>
            <person name="Jiao Y."/>
            <person name="Liang X."/>
            <person name="Jin J."/>
            <person name="Gao L."/>
            <person name="Zheng W."/>
            <person name="Hao B."/>
            <person name="Liu S."/>
            <person name="Wang W."/>
            <person name="Yuan L."/>
            <person name="Cao M."/>
            <person name="McDermott J."/>
            <person name="Samudrala R."/>
            <person name="Wang J."/>
            <person name="Wong G.K."/>
            <person name="Yang H."/>
        </authorList>
    </citation>
    <scope>NUCLEOTIDE SEQUENCE [LARGE SCALE GENOMIC DNA]</scope>
    <source>
        <strain evidence="13">cv. 93-11</strain>
    </source>
</reference>
<organism evidence="12 13">
    <name type="scientific">Oryza sativa subsp. indica</name>
    <name type="common">Rice</name>
    <dbReference type="NCBI Taxonomy" id="39946"/>
    <lineage>
        <taxon>Eukaryota</taxon>
        <taxon>Viridiplantae</taxon>
        <taxon>Streptophyta</taxon>
        <taxon>Embryophyta</taxon>
        <taxon>Tracheophyta</taxon>
        <taxon>Spermatophyta</taxon>
        <taxon>Magnoliopsida</taxon>
        <taxon>Liliopsida</taxon>
        <taxon>Poales</taxon>
        <taxon>Poaceae</taxon>
        <taxon>BOP clade</taxon>
        <taxon>Oryzoideae</taxon>
        <taxon>Oryzeae</taxon>
        <taxon>Oryzinae</taxon>
        <taxon>Oryza</taxon>
        <taxon>Oryza sativa</taxon>
    </lineage>
</organism>
<evidence type="ECO:0000256" key="1">
    <source>
        <dbReference type="ARBA" id="ARBA00004370"/>
    </source>
</evidence>
<feature type="transmembrane region" description="Helical" evidence="10">
    <location>
        <begin position="179"/>
        <end position="201"/>
    </location>
</feature>
<dbReference type="GO" id="GO:0016020">
    <property type="term" value="C:membrane"/>
    <property type="evidence" value="ECO:0007669"/>
    <property type="project" value="UniProtKB-SubCell"/>
</dbReference>
<evidence type="ECO:0000256" key="9">
    <source>
        <dbReference type="SAM" id="MobiDB-lite"/>
    </source>
</evidence>
<dbReference type="Gene3D" id="3.80.10.10">
    <property type="entry name" value="Ribonuclease Inhibitor"/>
    <property type="match status" value="1"/>
</dbReference>
<dbReference type="GO" id="GO:0004672">
    <property type="term" value="F:protein kinase activity"/>
    <property type="evidence" value="ECO:0007669"/>
    <property type="project" value="InterPro"/>
</dbReference>
<evidence type="ECO:0000256" key="7">
    <source>
        <dbReference type="ARBA" id="ARBA00023170"/>
    </source>
</evidence>
<dbReference type="PROSITE" id="PS50011">
    <property type="entry name" value="PROTEIN_KINASE_DOM"/>
    <property type="match status" value="1"/>
</dbReference>
<dbReference type="STRING" id="39946.A2X2M4"/>
<feature type="region of interest" description="Disordered" evidence="9">
    <location>
        <begin position="1"/>
        <end position="79"/>
    </location>
</feature>
<keyword evidence="13" id="KW-1185">Reference proteome</keyword>
<dbReference type="Gramene" id="BGIOSGA006844-TA">
    <property type="protein sequence ID" value="BGIOSGA006844-PA"/>
    <property type="gene ID" value="BGIOSGA006844"/>
</dbReference>
<comment type="subcellular location">
    <subcellularLocation>
        <location evidence="1">Membrane</location>
    </subcellularLocation>
</comment>
<feature type="domain" description="Protein kinase" evidence="11">
    <location>
        <begin position="230"/>
        <end position="530"/>
    </location>
</feature>
<dbReference type="Gene3D" id="3.30.200.20">
    <property type="entry name" value="Phosphorylase Kinase, domain 1"/>
    <property type="match status" value="1"/>
</dbReference>